<accession>A0A0B2R5A9</accession>
<dbReference type="Proteomes" id="UP000053555">
    <property type="component" value="Unassembled WGS sequence"/>
</dbReference>
<dbReference type="EMBL" id="KN653355">
    <property type="protein sequence ID" value="KHN27364.1"/>
    <property type="molecule type" value="Genomic_DNA"/>
</dbReference>
<sequence>MGNCCRSPAIVARKDVKSSFPNAFIAKQKAPITFAVDVSKENIEDRYLVDRELGHDEFSLTYLCIDRDMCELFTYLFL</sequence>
<protein>
    <submittedName>
        <fullName evidence="1">Calcium-dependent protein kinase 13</fullName>
        <ecNumber evidence="1">2.7.11.1</ecNumber>
        <ecNumber evidence="1">2.7.11.17</ecNumber>
    </submittedName>
</protein>
<dbReference type="EC" id="2.7.11.17" evidence="1"/>
<evidence type="ECO:0000313" key="1">
    <source>
        <dbReference type="EMBL" id="KHN27364.1"/>
    </source>
</evidence>
<proteinExistence type="predicted"/>
<gene>
    <name evidence="1" type="ORF">glysoja_030628</name>
</gene>
<reference evidence="1" key="1">
    <citation type="submission" date="2014-07" db="EMBL/GenBank/DDBJ databases">
        <title>Identification of a novel salt tolerance gene in wild soybean by whole-genome sequencing.</title>
        <authorList>
            <person name="Lam H.-M."/>
            <person name="Qi X."/>
            <person name="Li M.-W."/>
            <person name="Liu X."/>
            <person name="Xie M."/>
            <person name="Ni M."/>
            <person name="Xu X."/>
        </authorList>
    </citation>
    <scope>NUCLEOTIDE SEQUENCE [LARGE SCALE GENOMIC DNA]</scope>
    <source>
        <tissue evidence="1">Root</tissue>
    </source>
</reference>
<dbReference type="GO" id="GO:0004683">
    <property type="term" value="F:calcium/calmodulin-dependent protein kinase activity"/>
    <property type="evidence" value="ECO:0007669"/>
    <property type="project" value="UniProtKB-EC"/>
</dbReference>
<organism evidence="1">
    <name type="scientific">Glycine soja</name>
    <name type="common">Wild soybean</name>
    <dbReference type="NCBI Taxonomy" id="3848"/>
    <lineage>
        <taxon>Eukaryota</taxon>
        <taxon>Viridiplantae</taxon>
        <taxon>Streptophyta</taxon>
        <taxon>Embryophyta</taxon>
        <taxon>Tracheophyta</taxon>
        <taxon>Spermatophyta</taxon>
        <taxon>Magnoliopsida</taxon>
        <taxon>eudicotyledons</taxon>
        <taxon>Gunneridae</taxon>
        <taxon>Pentapetalae</taxon>
        <taxon>rosids</taxon>
        <taxon>fabids</taxon>
        <taxon>Fabales</taxon>
        <taxon>Fabaceae</taxon>
        <taxon>Papilionoideae</taxon>
        <taxon>50 kb inversion clade</taxon>
        <taxon>NPAAA clade</taxon>
        <taxon>indigoferoid/millettioid clade</taxon>
        <taxon>Phaseoleae</taxon>
        <taxon>Glycine</taxon>
        <taxon>Glycine subgen. Soja</taxon>
    </lineage>
</organism>
<dbReference type="EC" id="2.7.11.1" evidence="1"/>
<keyword evidence="1" id="KW-0808">Transferase</keyword>
<keyword evidence="1" id="KW-0418">Kinase</keyword>
<dbReference type="AlphaFoldDB" id="A0A0B2R5A9"/>
<name>A0A0B2R5A9_GLYSO</name>